<keyword evidence="1" id="KW-0732">Signal</keyword>
<dbReference type="AlphaFoldDB" id="A0A2H1GZT6"/>
<evidence type="ECO:0000313" key="3">
    <source>
        <dbReference type="Proteomes" id="UP000245764"/>
    </source>
</evidence>
<evidence type="ECO:0000313" key="2">
    <source>
        <dbReference type="EMBL" id="SMR59033.1"/>
    </source>
</evidence>
<sequence length="132" mass="13728">MPSVPQFLLAFAFAVAVQAKCLGIGDVCGHGVILRAGTYSLVGALATHSVIARTWVVFASRGAVDGKSSASIAMNIVITALSSVSQQLKKSYIREIRPCSLFGFPLPACSDGSSAMEIVFCARFPGAFAELG</sequence>
<proteinExistence type="predicted"/>
<feature type="signal peptide" evidence="1">
    <location>
        <begin position="1"/>
        <end position="19"/>
    </location>
</feature>
<reference evidence="3" key="1">
    <citation type="submission" date="2017-05" db="EMBL/GenBank/DDBJ databases">
        <authorList>
            <person name="Song R."/>
            <person name="Chenine A.L."/>
            <person name="Ruprecht R.M."/>
        </authorList>
    </citation>
    <scope>NUCLEOTIDE SEQUENCE [LARGE SCALE GENOMIC DNA]</scope>
</reference>
<gene>
    <name evidence="2" type="ORF">ZT1E4_G9768</name>
</gene>
<evidence type="ECO:0008006" key="4">
    <source>
        <dbReference type="Google" id="ProtNLM"/>
    </source>
</evidence>
<evidence type="ECO:0000256" key="1">
    <source>
        <dbReference type="SAM" id="SignalP"/>
    </source>
</evidence>
<name>A0A2H1GZT6_ZYMTR</name>
<organism evidence="2 3">
    <name type="scientific">Zymoseptoria tritici ST99CH_1E4</name>
    <dbReference type="NCBI Taxonomy" id="1276532"/>
    <lineage>
        <taxon>Eukaryota</taxon>
        <taxon>Fungi</taxon>
        <taxon>Dikarya</taxon>
        <taxon>Ascomycota</taxon>
        <taxon>Pezizomycotina</taxon>
        <taxon>Dothideomycetes</taxon>
        <taxon>Dothideomycetidae</taxon>
        <taxon>Mycosphaerellales</taxon>
        <taxon>Mycosphaerellaceae</taxon>
        <taxon>Zymoseptoria</taxon>
    </lineage>
</organism>
<dbReference type="EMBL" id="LT854262">
    <property type="protein sequence ID" value="SMR59033.1"/>
    <property type="molecule type" value="Genomic_DNA"/>
</dbReference>
<protein>
    <recommendedName>
        <fullName evidence="4">Secreted protein</fullName>
    </recommendedName>
</protein>
<feature type="chain" id="PRO_5013823240" description="Secreted protein" evidence="1">
    <location>
        <begin position="20"/>
        <end position="132"/>
    </location>
</feature>
<dbReference type="Proteomes" id="UP000245764">
    <property type="component" value="Chromosome 10"/>
</dbReference>
<accession>A0A2H1GZT6</accession>